<name>A0A6A3BIU2_HIBSY</name>
<evidence type="ECO:0000313" key="3">
    <source>
        <dbReference type="Proteomes" id="UP000436088"/>
    </source>
</evidence>
<accession>A0A6A3BIU2</accession>
<evidence type="ECO:0000313" key="2">
    <source>
        <dbReference type="EMBL" id="KAE8716584.1"/>
    </source>
</evidence>
<keyword evidence="3" id="KW-1185">Reference proteome</keyword>
<dbReference type="AlphaFoldDB" id="A0A6A3BIU2"/>
<reference evidence="2" key="1">
    <citation type="submission" date="2019-09" db="EMBL/GenBank/DDBJ databases">
        <title>Draft genome information of white flower Hibiscus syriacus.</title>
        <authorList>
            <person name="Kim Y.-M."/>
        </authorList>
    </citation>
    <scope>NUCLEOTIDE SEQUENCE [LARGE SCALE GENOMIC DNA]</scope>
    <source>
        <strain evidence="2">YM2019G1</strain>
    </source>
</reference>
<gene>
    <name evidence="2" type="ORF">F3Y22_tig00110114pilonHSYRG00358</name>
</gene>
<evidence type="ECO:0000256" key="1">
    <source>
        <dbReference type="SAM" id="MobiDB-lite"/>
    </source>
</evidence>
<comment type="caution">
    <text evidence="2">The sequence shown here is derived from an EMBL/GenBank/DDBJ whole genome shotgun (WGS) entry which is preliminary data.</text>
</comment>
<protein>
    <submittedName>
        <fullName evidence="2">Uncharacterized protein</fullName>
    </submittedName>
</protein>
<organism evidence="2 3">
    <name type="scientific">Hibiscus syriacus</name>
    <name type="common">Rose of Sharon</name>
    <dbReference type="NCBI Taxonomy" id="106335"/>
    <lineage>
        <taxon>Eukaryota</taxon>
        <taxon>Viridiplantae</taxon>
        <taxon>Streptophyta</taxon>
        <taxon>Embryophyta</taxon>
        <taxon>Tracheophyta</taxon>
        <taxon>Spermatophyta</taxon>
        <taxon>Magnoliopsida</taxon>
        <taxon>eudicotyledons</taxon>
        <taxon>Gunneridae</taxon>
        <taxon>Pentapetalae</taxon>
        <taxon>rosids</taxon>
        <taxon>malvids</taxon>
        <taxon>Malvales</taxon>
        <taxon>Malvaceae</taxon>
        <taxon>Malvoideae</taxon>
        <taxon>Hibiscus</taxon>
    </lineage>
</organism>
<feature type="region of interest" description="Disordered" evidence="1">
    <location>
        <begin position="1"/>
        <end position="91"/>
    </location>
</feature>
<sequence length="135" mass="15270">MQIKPKEKAKNDMNKFRQRTDVKAKSNEDSFHGSQIPYNNAKKIISTRPQSPKIGRKPFDSTVQSANSRPPRRPFVNTESSKNGLMKNNRIPGTTLLKNRHENAFPNIQLSVGKVFHTRMKMGDQSTVGAADETF</sequence>
<proteinExistence type="predicted"/>
<dbReference type="EMBL" id="VEPZ02000843">
    <property type="protein sequence ID" value="KAE8716584.1"/>
    <property type="molecule type" value="Genomic_DNA"/>
</dbReference>
<feature type="compositionally biased region" description="Basic and acidic residues" evidence="1">
    <location>
        <begin position="1"/>
        <end position="31"/>
    </location>
</feature>
<dbReference type="Proteomes" id="UP000436088">
    <property type="component" value="Unassembled WGS sequence"/>
</dbReference>